<keyword evidence="16" id="KW-0675">Receptor</keyword>
<evidence type="ECO:0000256" key="2">
    <source>
        <dbReference type="ARBA" id="ARBA00022448"/>
    </source>
</evidence>
<dbReference type="Proteomes" id="UP000292424">
    <property type="component" value="Chromosome"/>
</dbReference>
<evidence type="ECO:0000256" key="7">
    <source>
        <dbReference type="ARBA" id="ARBA00023004"/>
    </source>
</evidence>
<dbReference type="InterPro" id="IPR012910">
    <property type="entry name" value="Plug_dom"/>
</dbReference>
<evidence type="ECO:0000259" key="14">
    <source>
        <dbReference type="Pfam" id="PF00593"/>
    </source>
</evidence>
<evidence type="ECO:0000256" key="3">
    <source>
        <dbReference type="ARBA" id="ARBA00022452"/>
    </source>
</evidence>
<dbReference type="GO" id="GO:0015344">
    <property type="term" value="F:siderophore uptake transmembrane transporter activity"/>
    <property type="evidence" value="ECO:0007669"/>
    <property type="project" value="TreeGrafter"/>
</dbReference>
<dbReference type="GO" id="GO:0009279">
    <property type="term" value="C:cell outer membrane"/>
    <property type="evidence" value="ECO:0007669"/>
    <property type="project" value="UniProtKB-SubCell"/>
</dbReference>
<keyword evidence="3 12" id="KW-1134">Transmembrane beta strand</keyword>
<evidence type="ECO:0000313" key="16">
    <source>
        <dbReference type="EMBL" id="QES89584.1"/>
    </source>
</evidence>
<dbReference type="OrthoDB" id="9782587at2"/>
<dbReference type="PANTHER" id="PTHR32552:SF68">
    <property type="entry name" value="FERRICHROME OUTER MEMBRANE TRANSPORTER_PHAGE RECEPTOR"/>
    <property type="match status" value="1"/>
</dbReference>
<comment type="subcellular location">
    <subcellularLocation>
        <location evidence="1 12">Cell outer membrane</location>
        <topology evidence="1 12">Multi-pass membrane protein</topology>
    </subcellularLocation>
</comment>
<dbReference type="CDD" id="cd01347">
    <property type="entry name" value="ligand_gated_channel"/>
    <property type="match status" value="1"/>
</dbReference>
<feature type="domain" description="TonB-dependent receptor plug" evidence="15">
    <location>
        <begin position="61"/>
        <end position="147"/>
    </location>
</feature>
<dbReference type="Pfam" id="PF07715">
    <property type="entry name" value="Plug"/>
    <property type="match status" value="1"/>
</dbReference>
<dbReference type="InterPro" id="IPR037066">
    <property type="entry name" value="Plug_dom_sf"/>
</dbReference>
<keyword evidence="5 12" id="KW-0812">Transmembrane</keyword>
<keyword evidence="9 13" id="KW-0798">TonB box</keyword>
<reference evidence="16 17" key="1">
    <citation type="submission" date="2019-09" db="EMBL/GenBank/DDBJ databases">
        <title>Complete genome sequence of Arachidicoccus sp. B3-10 isolated from apple orchard soil.</title>
        <authorList>
            <person name="Kim H.S."/>
            <person name="Han K.-I."/>
            <person name="Suh M.K."/>
            <person name="Lee K.C."/>
            <person name="Eom M.K."/>
            <person name="Kim J.-S."/>
            <person name="Kang S.W."/>
            <person name="Sin Y."/>
            <person name="Lee J.-S."/>
        </authorList>
    </citation>
    <scope>NUCLEOTIDE SEQUENCE [LARGE SCALE GENOMIC DNA]</scope>
    <source>
        <strain evidence="16 17">B3-10</strain>
    </source>
</reference>
<evidence type="ECO:0000256" key="10">
    <source>
        <dbReference type="ARBA" id="ARBA00023136"/>
    </source>
</evidence>
<evidence type="ECO:0000256" key="5">
    <source>
        <dbReference type="ARBA" id="ARBA00022692"/>
    </source>
</evidence>
<evidence type="ECO:0000256" key="4">
    <source>
        <dbReference type="ARBA" id="ARBA00022496"/>
    </source>
</evidence>
<evidence type="ECO:0000313" key="17">
    <source>
        <dbReference type="Proteomes" id="UP000292424"/>
    </source>
</evidence>
<dbReference type="EMBL" id="CP044016">
    <property type="protein sequence ID" value="QES89584.1"/>
    <property type="molecule type" value="Genomic_DNA"/>
</dbReference>
<organism evidence="16 17">
    <name type="scientific">Rhizosphaericola mali</name>
    <dbReference type="NCBI Taxonomy" id="2545455"/>
    <lineage>
        <taxon>Bacteria</taxon>
        <taxon>Pseudomonadati</taxon>
        <taxon>Bacteroidota</taxon>
        <taxon>Chitinophagia</taxon>
        <taxon>Chitinophagales</taxon>
        <taxon>Chitinophagaceae</taxon>
        <taxon>Rhizosphaericola</taxon>
    </lineage>
</organism>
<keyword evidence="17" id="KW-1185">Reference proteome</keyword>
<keyword evidence="6" id="KW-0732">Signal</keyword>
<evidence type="ECO:0000256" key="9">
    <source>
        <dbReference type="ARBA" id="ARBA00023077"/>
    </source>
</evidence>
<feature type="domain" description="TonB-dependent receptor-like beta-barrel" evidence="14">
    <location>
        <begin position="266"/>
        <end position="687"/>
    </location>
</feature>
<name>A0A5P2G1B1_9BACT</name>
<evidence type="ECO:0000259" key="15">
    <source>
        <dbReference type="Pfam" id="PF07715"/>
    </source>
</evidence>
<keyword evidence="10 12" id="KW-0472">Membrane</keyword>
<keyword evidence="8" id="KW-0406">Ion transport</keyword>
<dbReference type="InterPro" id="IPR000531">
    <property type="entry name" value="Beta-barrel_TonB"/>
</dbReference>
<evidence type="ECO:0000256" key="12">
    <source>
        <dbReference type="PROSITE-ProRule" id="PRU01360"/>
    </source>
</evidence>
<dbReference type="InterPro" id="IPR039426">
    <property type="entry name" value="TonB-dep_rcpt-like"/>
</dbReference>
<dbReference type="Pfam" id="PF00593">
    <property type="entry name" value="TonB_dep_Rec_b-barrel"/>
    <property type="match status" value="1"/>
</dbReference>
<evidence type="ECO:0000256" key="13">
    <source>
        <dbReference type="RuleBase" id="RU003357"/>
    </source>
</evidence>
<dbReference type="Gene3D" id="2.170.130.10">
    <property type="entry name" value="TonB-dependent receptor, plug domain"/>
    <property type="match status" value="1"/>
</dbReference>
<keyword evidence="11 12" id="KW-0998">Cell outer membrane</keyword>
<protein>
    <submittedName>
        <fullName evidence="16">TonB-dependent receptor</fullName>
    </submittedName>
</protein>
<gene>
    <name evidence="16" type="ORF">E0W69_013240</name>
</gene>
<evidence type="ECO:0000256" key="1">
    <source>
        <dbReference type="ARBA" id="ARBA00004571"/>
    </source>
</evidence>
<proteinExistence type="inferred from homology"/>
<evidence type="ECO:0000256" key="6">
    <source>
        <dbReference type="ARBA" id="ARBA00022729"/>
    </source>
</evidence>
<dbReference type="InterPro" id="IPR036942">
    <property type="entry name" value="Beta-barrel_TonB_sf"/>
</dbReference>
<accession>A0A5P2G1B1</accession>
<keyword evidence="2 12" id="KW-0813">Transport</keyword>
<evidence type="ECO:0000256" key="8">
    <source>
        <dbReference type="ARBA" id="ARBA00023065"/>
    </source>
</evidence>
<dbReference type="SUPFAM" id="SSF56935">
    <property type="entry name" value="Porins"/>
    <property type="match status" value="1"/>
</dbReference>
<keyword evidence="7" id="KW-0408">Iron</keyword>
<dbReference type="Gene3D" id="2.40.170.20">
    <property type="entry name" value="TonB-dependent receptor, beta-barrel domain"/>
    <property type="match status" value="1"/>
</dbReference>
<dbReference type="PROSITE" id="PS52016">
    <property type="entry name" value="TONB_DEPENDENT_REC_3"/>
    <property type="match status" value="1"/>
</dbReference>
<dbReference type="AlphaFoldDB" id="A0A5P2G1B1"/>
<sequence>MKFSYGQPFLVMVVGLLCITMTYAQKYQHDTLEEVKVKTTLLDSKDIASEQAARLPIKDLENPQVTNTLSGKLLNNRNYNLIFNMLSNVAGVASAWAGEAPYYSIRGFRTNANFRNGVDGYVAYDIDPANIQQLDVVKGPTGTLFGGTMTTFGGVINRITYKPQDSLFTQISIAGGNNNMQRATFDFNSTLDKNGQALFRIIGAYNYKEGFQDQGLNKSFFIAPSFSYQANSKLKLSLDADIFHRSSVNVSMVQPANPLANGILVNPDNSKDLGLDYKRTFTDNSLQWNTMTVNLYGKAVYNISDKWRSETNVVSTNSQSNGYYQTNTMIQHDSSLIRKVVTYNPENITSQQIQQNFIGDFKIGNIRNRLVVGLEYFHYIYSIVSKSLSSFDTVALYGSNPNYGMLTAQTVDTKLLNTTPTRTKTEYATYSAYFSDVINPIEALSVMVSARIDRNINQGTLNQLTGVKSDSYNQTSFSPKLGVTYQIIPKYLAVFGNYMNGFQNVAPMSQIDGSVSNFKPEYGNQLEGGLKFDYNKYLTGSICYYDINVSNVVRSNPDDISMYIQDGKQYSRGVELDVQSNPISSFFVHVGGAYNNSKLSVSDANTQGLRPINSGPAWMGNVYINYAIQHGNLQGLSFGLGGNYNGKTVIINSKSAGQFYTNAYSIANAVISYEKSRYVWTLSADNLFNEHYYYGSRGFITQGFLRQVVASFKIRM</sequence>
<comment type="similarity">
    <text evidence="12 13">Belongs to the TonB-dependent receptor family.</text>
</comment>
<evidence type="ECO:0000256" key="11">
    <source>
        <dbReference type="ARBA" id="ARBA00023237"/>
    </source>
</evidence>
<dbReference type="PANTHER" id="PTHR32552">
    <property type="entry name" value="FERRICHROME IRON RECEPTOR-RELATED"/>
    <property type="match status" value="1"/>
</dbReference>
<dbReference type="KEGG" id="arac:E0W69_013240"/>
<dbReference type="RefSeq" id="WP_131330527.1">
    <property type="nucleotide sequence ID" value="NZ_CP044016.1"/>
</dbReference>
<keyword evidence="4" id="KW-0410">Iron transport</keyword>